<gene>
    <name evidence="2" type="ORF">HELGO_WM17414</name>
    <name evidence="1" type="ORF">HELGO_WM42391</name>
</gene>
<reference evidence="1" key="1">
    <citation type="submission" date="2020-01" db="EMBL/GenBank/DDBJ databases">
        <authorList>
            <person name="Meier V. D."/>
            <person name="Meier V D."/>
        </authorList>
    </citation>
    <scope>NUCLEOTIDE SEQUENCE</scope>
    <source>
        <strain evidence="1">HLG_WM_MAG_07</strain>
    </source>
</reference>
<protein>
    <submittedName>
        <fullName evidence="1">Uncharacterized protein</fullName>
    </submittedName>
</protein>
<evidence type="ECO:0000313" key="1">
    <source>
        <dbReference type="EMBL" id="CAA6816438.1"/>
    </source>
</evidence>
<dbReference type="EMBL" id="CACVAY010000085">
    <property type="protein sequence ID" value="CAA6818580.1"/>
    <property type="molecule type" value="Genomic_DNA"/>
</dbReference>
<sequence length="26" mass="2864">PNSEVKRVIADGSVGFPHVRVGHYQD</sequence>
<name>A0A6S6TJ20_9GAMM</name>
<proteinExistence type="predicted"/>
<evidence type="ECO:0000313" key="2">
    <source>
        <dbReference type="EMBL" id="CAA6818580.1"/>
    </source>
</evidence>
<organism evidence="1">
    <name type="scientific">uncultured Thiotrichaceae bacterium</name>
    <dbReference type="NCBI Taxonomy" id="298394"/>
    <lineage>
        <taxon>Bacteria</taxon>
        <taxon>Pseudomonadati</taxon>
        <taxon>Pseudomonadota</taxon>
        <taxon>Gammaproteobacteria</taxon>
        <taxon>Thiotrichales</taxon>
        <taxon>Thiotrichaceae</taxon>
        <taxon>environmental samples</taxon>
    </lineage>
</organism>
<dbReference type="AlphaFoldDB" id="A0A6S6TJ20"/>
<feature type="non-terminal residue" evidence="1">
    <location>
        <position position="1"/>
    </location>
</feature>
<dbReference type="EMBL" id="CACVAY010000076">
    <property type="protein sequence ID" value="CAA6816438.1"/>
    <property type="molecule type" value="Genomic_DNA"/>
</dbReference>
<accession>A0A6S6TJ20</accession>